<dbReference type="InterPro" id="IPR000683">
    <property type="entry name" value="Gfo/Idh/MocA-like_OxRdtase_N"/>
</dbReference>
<dbReference type="InterPro" id="IPR055170">
    <property type="entry name" value="GFO_IDH_MocA-like_dom"/>
</dbReference>
<organism evidence="3 4">
    <name type="scientific">Kribbella italica</name>
    <dbReference type="NCBI Taxonomy" id="1540520"/>
    <lineage>
        <taxon>Bacteria</taxon>
        <taxon>Bacillati</taxon>
        <taxon>Actinomycetota</taxon>
        <taxon>Actinomycetes</taxon>
        <taxon>Propionibacteriales</taxon>
        <taxon>Kribbellaceae</taxon>
        <taxon>Kribbella</taxon>
    </lineage>
</organism>
<dbReference type="GO" id="GO:0000166">
    <property type="term" value="F:nucleotide binding"/>
    <property type="evidence" value="ECO:0007669"/>
    <property type="project" value="InterPro"/>
</dbReference>
<feature type="domain" description="Gfo/Idh/MocA-like oxidoreductase N-terminal" evidence="1">
    <location>
        <begin position="3"/>
        <end position="119"/>
    </location>
</feature>
<name>A0A7W9MTS0_9ACTN</name>
<evidence type="ECO:0000313" key="3">
    <source>
        <dbReference type="EMBL" id="MBB5835502.1"/>
    </source>
</evidence>
<dbReference type="InterPro" id="IPR051450">
    <property type="entry name" value="Gfo/Idh/MocA_Oxidoreductases"/>
</dbReference>
<protein>
    <submittedName>
        <fullName evidence="3">Putative dehydrogenase</fullName>
    </submittedName>
</protein>
<dbReference type="PANTHER" id="PTHR43377:SF8">
    <property type="entry name" value="BLR3664 PROTEIN"/>
    <property type="match status" value="1"/>
</dbReference>
<dbReference type="Proteomes" id="UP000549971">
    <property type="component" value="Unassembled WGS sequence"/>
</dbReference>
<sequence>MTVRVAVAGAGAIGEIVARDIYPDLTTVALTAVVDPDLDRAARVAKHNGARAAAALVDVLDEIDAVDVRVPHHVHAEVALTAIEHGKHVLVEKPIATTVEDARRIVDAARAAGVVLAVAENYPHLRAVQDARSLLAENAIGRPLAVRSTRAYQLDGVWRRDWREGTGPAGGILLDQGTHQVSLIRQLAGPVVAVSAVGSHETLALTLQLESGITAQSLLTWQSPGTWDQTEATVFGETGRLDVVVDYEQHLGGCALWTPDRNEQRGAENYYASHASIVNDWATAIQEHRDPLVHGDEGLADLAAVLAAANSLEENGAFVEVSPSRRSA</sequence>
<dbReference type="AlphaFoldDB" id="A0A7W9MTS0"/>
<dbReference type="SUPFAM" id="SSF55347">
    <property type="entry name" value="Glyceraldehyde-3-phosphate dehydrogenase-like, C-terminal domain"/>
    <property type="match status" value="1"/>
</dbReference>
<dbReference type="Pfam" id="PF01408">
    <property type="entry name" value="GFO_IDH_MocA"/>
    <property type="match status" value="1"/>
</dbReference>
<dbReference type="Gene3D" id="3.30.360.10">
    <property type="entry name" value="Dihydrodipicolinate Reductase, domain 2"/>
    <property type="match status" value="1"/>
</dbReference>
<evidence type="ECO:0000259" key="2">
    <source>
        <dbReference type="Pfam" id="PF22725"/>
    </source>
</evidence>
<proteinExistence type="predicted"/>
<dbReference type="SUPFAM" id="SSF51735">
    <property type="entry name" value="NAD(P)-binding Rossmann-fold domains"/>
    <property type="match status" value="1"/>
</dbReference>
<keyword evidence="4" id="KW-1185">Reference proteome</keyword>
<evidence type="ECO:0000259" key="1">
    <source>
        <dbReference type="Pfam" id="PF01408"/>
    </source>
</evidence>
<evidence type="ECO:0000313" key="4">
    <source>
        <dbReference type="Proteomes" id="UP000549971"/>
    </source>
</evidence>
<dbReference type="EMBL" id="JACHMY010000001">
    <property type="protein sequence ID" value="MBB5835502.1"/>
    <property type="molecule type" value="Genomic_DNA"/>
</dbReference>
<dbReference type="Gene3D" id="3.40.50.720">
    <property type="entry name" value="NAD(P)-binding Rossmann-like Domain"/>
    <property type="match status" value="1"/>
</dbReference>
<accession>A0A7W9MTS0</accession>
<dbReference type="RefSeq" id="WP_184795140.1">
    <property type="nucleotide sequence ID" value="NZ_JACHMY010000001.1"/>
</dbReference>
<dbReference type="InterPro" id="IPR036291">
    <property type="entry name" value="NAD(P)-bd_dom_sf"/>
</dbReference>
<dbReference type="Pfam" id="PF22725">
    <property type="entry name" value="GFO_IDH_MocA_C3"/>
    <property type="match status" value="1"/>
</dbReference>
<reference evidence="3 4" key="1">
    <citation type="submission" date="2020-08" db="EMBL/GenBank/DDBJ databases">
        <title>Sequencing the genomes of 1000 actinobacteria strains.</title>
        <authorList>
            <person name="Klenk H.-P."/>
        </authorList>
    </citation>
    <scope>NUCLEOTIDE SEQUENCE [LARGE SCALE GENOMIC DNA]</scope>
    <source>
        <strain evidence="3 4">DSM 28967</strain>
    </source>
</reference>
<dbReference type="PANTHER" id="PTHR43377">
    <property type="entry name" value="BILIVERDIN REDUCTASE A"/>
    <property type="match status" value="1"/>
</dbReference>
<comment type="caution">
    <text evidence="3">The sequence shown here is derived from an EMBL/GenBank/DDBJ whole genome shotgun (WGS) entry which is preliminary data.</text>
</comment>
<gene>
    <name evidence="3" type="ORF">HDA39_002236</name>
</gene>
<feature type="domain" description="GFO/IDH/MocA-like oxidoreductase" evidence="2">
    <location>
        <begin position="128"/>
        <end position="241"/>
    </location>
</feature>